<dbReference type="GO" id="GO:0005739">
    <property type="term" value="C:mitochondrion"/>
    <property type="evidence" value="ECO:0007669"/>
    <property type="project" value="TreeGrafter"/>
</dbReference>
<comment type="subcellular location">
    <subcellularLocation>
        <location evidence="1">Membrane</location>
    </subcellularLocation>
</comment>
<feature type="binding site" evidence="12">
    <location>
        <position position="163"/>
    </location>
    <ligand>
        <name>Fe cation</name>
        <dbReference type="ChEBI" id="CHEBI:24875"/>
        <label>1</label>
    </ligand>
</feature>
<feature type="binding site" evidence="12">
    <location>
        <position position="304"/>
    </location>
    <ligand>
        <name>Fe cation</name>
        <dbReference type="ChEBI" id="CHEBI:24875"/>
        <label>2</label>
    </ligand>
</feature>
<dbReference type="AlphaFoldDB" id="A0A7S0ZH80"/>
<dbReference type="InterPro" id="IPR038659">
    <property type="entry name" value="AOX_sf"/>
</dbReference>
<dbReference type="GO" id="GO:0010230">
    <property type="term" value="P:alternative respiration"/>
    <property type="evidence" value="ECO:0007669"/>
    <property type="project" value="TreeGrafter"/>
</dbReference>
<keyword evidence="10 12" id="KW-0408">Iron</keyword>
<keyword evidence="8" id="KW-1133">Transmembrane helix</keyword>
<feature type="binding site" evidence="12">
    <location>
        <position position="304"/>
    </location>
    <ligand>
        <name>Fe cation</name>
        <dbReference type="ChEBI" id="CHEBI:24875"/>
        <label>1</label>
    </ligand>
</feature>
<feature type="binding site" evidence="12">
    <location>
        <position position="205"/>
    </location>
    <ligand>
        <name>Fe cation</name>
        <dbReference type="ChEBI" id="CHEBI:24875"/>
        <label>1</label>
    </ligand>
</feature>
<dbReference type="EMBL" id="HBFP01008501">
    <property type="protein sequence ID" value="CAD8821692.1"/>
    <property type="molecule type" value="Transcribed_RNA"/>
</dbReference>
<dbReference type="GO" id="GO:0046872">
    <property type="term" value="F:metal ion binding"/>
    <property type="evidence" value="ECO:0007669"/>
    <property type="project" value="UniProtKB-KW"/>
</dbReference>
<feature type="binding site" evidence="12">
    <location>
        <position position="202"/>
    </location>
    <ligand>
        <name>Fe cation</name>
        <dbReference type="ChEBI" id="CHEBI:24875"/>
        <label>2</label>
    </ligand>
</feature>
<dbReference type="PIRSF" id="PIRSF005229">
    <property type="entry name" value="AOX"/>
    <property type="match status" value="1"/>
</dbReference>
<keyword evidence="6 12" id="KW-0479">Metal-binding</keyword>
<evidence type="ECO:0000256" key="8">
    <source>
        <dbReference type="ARBA" id="ARBA00022989"/>
    </source>
</evidence>
<accession>A0A7S0ZH80</accession>
<comment type="similarity">
    <text evidence="2">Belongs to the alternative oxidase family.</text>
</comment>
<evidence type="ECO:0000256" key="7">
    <source>
        <dbReference type="ARBA" id="ARBA00022982"/>
    </source>
</evidence>
<name>A0A7S0ZH80_9RHOD</name>
<dbReference type="Pfam" id="PF01786">
    <property type="entry name" value="AOX"/>
    <property type="match status" value="1"/>
</dbReference>
<dbReference type="PANTHER" id="PTHR31803:SF3">
    <property type="entry name" value="ALTERNATIVE OXIDASE"/>
    <property type="match status" value="1"/>
</dbReference>
<gene>
    <name evidence="13" type="ORF">TOLI1172_LOCUS6088</name>
</gene>
<keyword evidence="5" id="KW-0812">Transmembrane</keyword>
<dbReference type="InterPro" id="IPR002680">
    <property type="entry name" value="AOX"/>
</dbReference>
<evidence type="ECO:0000256" key="11">
    <source>
        <dbReference type="ARBA" id="ARBA00023136"/>
    </source>
</evidence>
<dbReference type="GO" id="GO:0016020">
    <property type="term" value="C:membrane"/>
    <property type="evidence" value="ECO:0007669"/>
    <property type="project" value="UniProtKB-SubCell"/>
</dbReference>
<comment type="cofactor">
    <cofactor evidence="12">
        <name>Fe cation</name>
        <dbReference type="ChEBI" id="CHEBI:24875"/>
    </cofactor>
    <text evidence="12">Binds 2 iron ions per subunit.</text>
</comment>
<keyword evidence="11" id="KW-0472">Membrane</keyword>
<keyword evidence="7" id="KW-0249">Electron transport</keyword>
<dbReference type="PANTHER" id="PTHR31803">
    <property type="entry name" value="ALTERNATIVE OXIDASE"/>
    <property type="match status" value="1"/>
</dbReference>
<evidence type="ECO:0000256" key="9">
    <source>
        <dbReference type="ARBA" id="ARBA00023002"/>
    </source>
</evidence>
<evidence type="ECO:0000313" key="13">
    <source>
        <dbReference type="EMBL" id="CAD8821692.1"/>
    </source>
</evidence>
<evidence type="ECO:0000256" key="2">
    <source>
        <dbReference type="ARBA" id="ARBA00008388"/>
    </source>
</evidence>
<evidence type="ECO:0000256" key="6">
    <source>
        <dbReference type="ARBA" id="ARBA00022723"/>
    </source>
</evidence>
<dbReference type="GO" id="GO:0009916">
    <property type="term" value="F:alternative oxidase activity"/>
    <property type="evidence" value="ECO:0007669"/>
    <property type="project" value="InterPro"/>
</dbReference>
<sequence>MLQKMSRLLLQSHQLLRANVSRVHSGSHFRSISTFGIKSERNASLNQRTFAPTTLSLNRYFSSSFSDNPSEHTSKVRTYDWITEEAEMLIARSYNRHKQLADKSMSYPPALSVEDLEHGLGKPFHYEPKNLVDKMSWNLMCGLRKMVHWFFREKYDHHAVVLETVAAVPGIVASFHRHLRSLRRMQRDHGWINPLQEEAENERMHLLIWMKTTHPTLLERILVLGAQGVYTLFYMGLYFTSPRAAHRLVGYLEEEAFAAYTLFLQAIDEGKIENRPAPDIAIEYYRLPGDAKLRDVVLHVRADECMHRDFNHMLSDKYKNEDLNSRPNFMGDDFRKEMM</sequence>
<dbReference type="Gene3D" id="1.20.1260.140">
    <property type="entry name" value="Alternative oxidase"/>
    <property type="match status" value="1"/>
</dbReference>
<feature type="binding site" evidence="12">
    <location>
        <position position="202"/>
    </location>
    <ligand>
        <name>Fe cation</name>
        <dbReference type="ChEBI" id="CHEBI:24875"/>
        <label>1</label>
    </ligand>
</feature>
<keyword evidence="4" id="KW-0679">Respiratory chain</keyword>
<evidence type="ECO:0008006" key="14">
    <source>
        <dbReference type="Google" id="ProtNLM"/>
    </source>
</evidence>
<evidence type="ECO:0000256" key="10">
    <source>
        <dbReference type="ARBA" id="ARBA00023004"/>
    </source>
</evidence>
<proteinExistence type="inferred from homology"/>
<evidence type="ECO:0000256" key="12">
    <source>
        <dbReference type="PIRSR" id="PIRSR005229-1"/>
    </source>
</evidence>
<organism evidence="13">
    <name type="scientific">Timspurckia oligopyrenoides</name>
    <dbReference type="NCBI Taxonomy" id="708627"/>
    <lineage>
        <taxon>Eukaryota</taxon>
        <taxon>Rhodophyta</taxon>
        <taxon>Bangiophyceae</taxon>
        <taxon>Porphyridiales</taxon>
        <taxon>Porphyridiaceae</taxon>
        <taxon>Timspurckia</taxon>
    </lineage>
</organism>
<feature type="binding site" evidence="12">
    <location>
        <position position="307"/>
    </location>
    <ligand>
        <name>Fe cation</name>
        <dbReference type="ChEBI" id="CHEBI:24875"/>
        <label>2</label>
    </ligand>
</feature>
<evidence type="ECO:0000256" key="1">
    <source>
        <dbReference type="ARBA" id="ARBA00004370"/>
    </source>
</evidence>
<keyword evidence="3" id="KW-0813">Transport</keyword>
<evidence type="ECO:0000256" key="4">
    <source>
        <dbReference type="ARBA" id="ARBA00022660"/>
    </source>
</evidence>
<reference evidence="13" key="1">
    <citation type="submission" date="2021-01" db="EMBL/GenBank/DDBJ databases">
        <authorList>
            <person name="Corre E."/>
            <person name="Pelletier E."/>
            <person name="Niang G."/>
            <person name="Scheremetjew M."/>
            <person name="Finn R."/>
            <person name="Kale V."/>
            <person name="Holt S."/>
            <person name="Cochrane G."/>
            <person name="Meng A."/>
            <person name="Brown T."/>
            <person name="Cohen L."/>
        </authorList>
    </citation>
    <scope>NUCLEOTIDE SEQUENCE</scope>
    <source>
        <strain evidence="13">CCMP3278</strain>
    </source>
</reference>
<evidence type="ECO:0000256" key="5">
    <source>
        <dbReference type="ARBA" id="ARBA00022692"/>
    </source>
</evidence>
<feature type="binding site" evidence="12">
    <location>
        <position position="253"/>
    </location>
    <ligand>
        <name>Fe cation</name>
        <dbReference type="ChEBI" id="CHEBI:24875"/>
        <label>2</label>
    </ligand>
</feature>
<keyword evidence="9" id="KW-0560">Oxidoreductase</keyword>
<protein>
    <recommendedName>
        <fullName evidence="14">Alternative oxidase</fullName>
    </recommendedName>
</protein>
<evidence type="ECO:0000256" key="3">
    <source>
        <dbReference type="ARBA" id="ARBA00022448"/>
    </source>
</evidence>